<name>A0A1H7H4J2_9FLAO</name>
<evidence type="ECO:0000313" key="3">
    <source>
        <dbReference type="Proteomes" id="UP000198990"/>
    </source>
</evidence>
<dbReference type="InterPro" id="IPR015797">
    <property type="entry name" value="NUDIX_hydrolase-like_dom_sf"/>
</dbReference>
<dbReference type="RefSeq" id="WP_091619397.1">
    <property type="nucleotide sequence ID" value="NZ_FNZN01000001.1"/>
</dbReference>
<dbReference type="Pfam" id="PF00293">
    <property type="entry name" value="NUDIX"/>
    <property type="match status" value="1"/>
</dbReference>
<dbReference type="CDD" id="cd04692">
    <property type="entry name" value="NUDIX_Hydrolase"/>
    <property type="match status" value="1"/>
</dbReference>
<proteinExistence type="predicted"/>
<dbReference type="Gene3D" id="3.90.79.10">
    <property type="entry name" value="Nucleoside Triphosphate Pyrophosphohydrolase"/>
    <property type="match status" value="1"/>
</dbReference>
<evidence type="ECO:0000259" key="1">
    <source>
        <dbReference type="PROSITE" id="PS51462"/>
    </source>
</evidence>
<dbReference type="OrthoDB" id="9786032at2"/>
<dbReference type="SUPFAM" id="SSF55811">
    <property type="entry name" value="Nudix"/>
    <property type="match status" value="1"/>
</dbReference>
<keyword evidence="3" id="KW-1185">Reference proteome</keyword>
<keyword evidence="2" id="KW-0413">Isomerase</keyword>
<gene>
    <name evidence="2" type="ORF">SAMN04488008_101506</name>
</gene>
<organism evidence="2 3">
    <name type="scientific">Maribacter orientalis</name>
    <dbReference type="NCBI Taxonomy" id="228957"/>
    <lineage>
        <taxon>Bacteria</taxon>
        <taxon>Pseudomonadati</taxon>
        <taxon>Bacteroidota</taxon>
        <taxon>Flavobacteriia</taxon>
        <taxon>Flavobacteriales</taxon>
        <taxon>Flavobacteriaceae</taxon>
        <taxon>Maribacter</taxon>
    </lineage>
</organism>
<dbReference type="GO" id="GO:0009240">
    <property type="term" value="P:isopentenyl diphosphate biosynthetic process"/>
    <property type="evidence" value="ECO:0007669"/>
    <property type="project" value="TreeGrafter"/>
</dbReference>
<dbReference type="STRING" id="228957.SAMN04488008_101506"/>
<sequence>MDELIDILNADGVPLGKTTMKSEAHKKGLFHATVHIWFYTEDGKLLIQKRASNKDTHPSLWDISVAGHIGAGESILDSAIREVQEEIGLTITGKELKKIGVFKSIQKHSDQLIDCEFHHTFLSKLKIPLEKLIKQKSEIDDLKLISIIQFEKELNDKELSKQYVPHSIEYYTKILNEIRRLL</sequence>
<dbReference type="Proteomes" id="UP000198990">
    <property type="component" value="Unassembled WGS sequence"/>
</dbReference>
<dbReference type="PROSITE" id="PS51462">
    <property type="entry name" value="NUDIX"/>
    <property type="match status" value="1"/>
</dbReference>
<dbReference type="GO" id="GO:0004452">
    <property type="term" value="F:isopentenyl-diphosphate delta-isomerase activity"/>
    <property type="evidence" value="ECO:0007669"/>
    <property type="project" value="TreeGrafter"/>
</dbReference>
<dbReference type="PANTHER" id="PTHR10885:SF20">
    <property type="entry name" value="NUDIX HYDROLASE DOMAIN-CONTAINING PROTEIN"/>
    <property type="match status" value="1"/>
</dbReference>
<protein>
    <submittedName>
        <fullName evidence="2">Isopentenyldiphosphate isomerase</fullName>
    </submittedName>
</protein>
<dbReference type="InterPro" id="IPR000086">
    <property type="entry name" value="NUDIX_hydrolase_dom"/>
</dbReference>
<accession>A0A1H7H4J2</accession>
<dbReference type="PANTHER" id="PTHR10885">
    <property type="entry name" value="ISOPENTENYL-DIPHOSPHATE DELTA-ISOMERASE"/>
    <property type="match status" value="1"/>
</dbReference>
<dbReference type="AlphaFoldDB" id="A0A1H7H4J2"/>
<dbReference type="EMBL" id="FNZN01000001">
    <property type="protein sequence ID" value="SEK45184.1"/>
    <property type="molecule type" value="Genomic_DNA"/>
</dbReference>
<evidence type="ECO:0000313" key="2">
    <source>
        <dbReference type="EMBL" id="SEK45184.1"/>
    </source>
</evidence>
<reference evidence="3" key="1">
    <citation type="submission" date="2016-10" db="EMBL/GenBank/DDBJ databases">
        <authorList>
            <person name="Varghese N."/>
            <person name="Submissions S."/>
        </authorList>
    </citation>
    <scope>NUCLEOTIDE SEQUENCE [LARGE SCALE GENOMIC DNA]</scope>
    <source>
        <strain evidence="3">DSM 16471</strain>
    </source>
</reference>
<feature type="domain" description="Nudix hydrolase" evidence="1">
    <location>
        <begin position="29"/>
        <end position="176"/>
    </location>
</feature>
<dbReference type="GO" id="GO:0005737">
    <property type="term" value="C:cytoplasm"/>
    <property type="evidence" value="ECO:0007669"/>
    <property type="project" value="TreeGrafter"/>
</dbReference>